<evidence type="ECO:0008006" key="4">
    <source>
        <dbReference type="Google" id="ProtNLM"/>
    </source>
</evidence>
<dbReference type="SUPFAM" id="SSF52058">
    <property type="entry name" value="L domain-like"/>
    <property type="match status" value="1"/>
</dbReference>
<dbReference type="STRING" id="71139.A0A059B2R5"/>
<accession>A0A059B2R5</accession>
<protein>
    <recommendedName>
        <fullName evidence="4">NB-ARC domain-containing protein</fullName>
    </recommendedName>
</protein>
<evidence type="ECO:0000313" key="3">
    <source>
        <dbReference type="EMBL" id="KCW60413.1"/>
    </source>
</evidence>
<dbReference type="Pfam" id="PF13855">
    <property type="entry name" value="LRR_8"/>
    <property type="match status" value="1"/>
</dbReference>
<sequence>MCRSLREIPSSIGDLQNLQNLNLQYTAIEKLPNAIGGLKNLQFLNLIQCSSLKGAIPSEIGDLPSLKTIYLSHSSISKLPESLRNLSSLRSLELSGCKQLCLYLMGCKELWSLPELPSGLTYLFITCQRLGLPQLLRLTHPETLYLDVRYLLEDIRKLSSITLKLCFEEWDKLTSLSLHGLTHLEELSIKKCSSIKRLDLSGLIHLKRLCIEHCKLTSLPLHGLTHLEELSIKKCSSIKRLDVLGLIHLKRLRIEHCDSLVEIMGHNLKSLKVIFLDECKRLKKLSDFNCGNLVEIQAPDGAKFLEELDLTGSERLQSLVDRDYKKLTQL</sequence>
<dbReference type="Gramene" id="KCW60413">
    <property type="protein sequence ID" value="KCW60413"/>
    <property type="gene ID" value="EUGRSUZ_H03134"/>
</dbReference>
<keyword evidence="1" id="KW-0433">Leucine-rich repeat</keyword>
<name>A0A059B2R5_EUCGR</name>
<evidence type="ECO:0000256" key="1">
    <source>
        <dbReference type="ARBA" id="ARBA00022614"/>
    </source>
</evidence>
<dbReference type="InterPro" id="IPR003591">
    <property type="entry name" value="Leu-rich_rpt_typical-subtyp"/>
</dbReference>
<dbReference type="InParanoid" id="A0A059B2R5"/>
<keyword evidence="2" id="KW-0677">Repeat</keyword>
<dbReference type="PANTHER" id="PTHR16083">
    <property type="entry name" value="LEUCINE RICH REPEAT CONTAINING PROTEIN"/>
    <property type="match status" value="1"/>
</dbReference>
<evidence type="ECO:0000256" key="2">
    <source>
        <dbReference type="ARBA" id="ARBA00022737"/>
    </source>
</evidence>
<reference evidence="3" key="1">
    <citation type="submission" date="2013-07" db="EMBL/GenBank/DDBJ databases">
        <title>The genome of Eucalyptus grandis.</title>
        <authorList>
            <person name="Schmutz J."/>
            <person name="Hayes R."/>
            <person name="Myburg A."/>
            <person name="Tuskan G."/>
            <person name="Grattapaglia D."/>
            <person name="Rokhsar D.S."/>
        </authorList>
    </citation>
    <scope>NUCLEOTIDE SEQUENCE</scope>
    <source>
        <tissue evidence="3">Leaf extractions</tissue>
    </source>
</reference>
<organism evidence="3">
    <name type="scientific">Eucalyptus grandis</name>
    <name type="common">Flooded gum</name>
    <dbReference type="NCBI Taxonomy" id="71139"/>
    <lineage>
        <taxon>Eukaryota</taxon>
        <taxon>Viridiplantae</taxon>
        <taxon>Streptophyta</taxon>
        <taxon>Embryophyta</taxon>
        <taxon>Tracheophyta</taxon>
        <taxon>Spermatophyta</taxon>
        <taxon>Magnoliopsida</taxon>
        <taxon>eudicotyledons</taxon>
        <taxon>Gunneridae</taxon>
        <taxon>Pentapetalae</taxon>
        <taxon>rosids</taxon>
        <taxon>malvids</taxon>
        <taxon>Myrtales</taxon>
        <taxon>Myrtaceae</taxon>
        <taxon>Myrtoideae</taxon>
        <taxon>Eucalypteae</taxon>
        <taxon>Eucalyptus</taxon>
    </lineage>
</organism>
<dbReference type="InterPro" id="IPR001611">
    <property type="entry name" value="Leu-rich_rpt"/>
</dbReference>
<dbReference type="Gene3D" id="3.80.10.10">
    <property type="entry name" value="Ribonuclease Inhibitor"/>
    <property type="match status" value="2"/>
</dbReference>
<dbReference type="EMBL" id="KK198760">
    <property type="protein sequence ID" value="KCW60413.1"/>
    <property type="molecule type" value="Genomic_DNA"/>
</dbReference>
<dbReference type="InterPro" id="IPR032675">
    <property type="entry name" value="LRR_dom_sf"/>
</dbReference>
<dbReference type="PANTHER" id="PTHR16083:SF25">
    <property type="entry name" value="C-JID DOMAIN-CONTAINING PROTEIN"/>
    <property type="match status" value="1"/>
</dbReference>
<gene>
    <name evidence="3" type="ORF">EUGRSUZ_H03134</name>
</gene>
<proteinExistence type="predicted"/>
<dbReference type="AlphaFoldDB" id="A0A059B2R5"/>
<dbReference type="SMART" id="SM00369">
    <property type="entry name" value="LRR_TYP"/>
    <property type="match status" value="3"/>
</dbReference>